<sequence>MNALRLTILAATIAYASAASAQQGTCEVCHLHYYHKDVSHAENWGSDVSICKEYEHEACCTKQTVKLIDDNSKLYGDYDLEACGLSSECKKYFIEESCFYECDRNVGKWRKHVDCDDAGDDNGWQIKGMPIKASYWDAWYDACKDDYFAWGTGGTYWDIPTHTTNSFKGTGAKKTKDAYTSCSKFGDTYKNGTMVAEVMWGGAFTYEKDESKAYAMTFPEGSANPNNAIFTDKEYPRECAGHEVNLTHPGVDINGIRLSYSDVACPIDWHTQPNAGVSDRSSRGTLTCDSGLDSAKKELVTGTKCKASGTTCPATCKTLLDEVEAECLGMEFTYTPVGGTETYGEWNTEKLAWYNAADAERVSAKKKDACDDIIDQFILAATPSPAGIIRAPLMAIMGFVVAALLVIA</sequence>
<keyword evidence="2 5" id="KW-0732">Signal</keyword>
<organism evidence="7">
    <name type="scientific">Micromonas pusilla</name>
    <name type="common">Picoplanktonic green alga</name>
    <name type="synonym">Chromulina pusilla</name>
    <dbReference type="NCBI Taxonomy" id="38833"/>
    <lineage>
        <taxon>Eukaryota</taxon>
        <taxon>Viridiplantae</taxon>
        <taxon>Chlorophyta</taxon>
        <taxon>Mamiellophyceae</taxon>
        <taxon>Mamiellales</taxon>
        <taxon>Mamiellaceae</taxon>
        <taxon>Micromonas</taxon>
    </lineage>
</organism>
<evidence type="ECO:0000256" key="2">
    <source>
        <dbReference type="ARBA" id="ARBA00022729"/>
    </source>
</evidence>
<keyword evidence="3" id="KW-1015">Disulfide bond</keyword>
<feature type="transmembrane region" description="Helical" evidence="4">
    <location>
        <begin position="387"/>
        <end position="407"/>
    </location>
</feature>
<dbReference type="GO" id="GO:0038023">
    <property type="term" value="F:signaling receptor activity"/>
    <property type="evidence" value="ECO:0007669"/>
    <property type="project" value="TreeGrafter"/>
</dbReference>
<name>A0A7S0IGD8_MICPS</name>
<protein>
    <recommendedName>
        <fullName evidence="6">Folate receptor-like domain-containing protein</fullName>
    </recommendedName>
</protein>
<reference evidence="7" key="1">
    <citation type="submission" date="2021-01" db="EMBL/GenBank/DDBJ databases">
        <authorList>
            <person name="Corre E."/>
            <person name="Pelletier E."/>
            <person name="Niang G."/>
            <person name="Scheremetjew M."/>
            <person name="Finn R."/>
            <person name="Kale V."/>
            <person name="Holt S."/>
            <person name="Cochrane G."/>
            <person name="Meng A."/>
            <person name="Brown T."/>
            <person name="Cohen L."/>
        </authorList>
    </citation>
    <scope>NUCLEOTIDE SEQUENCE</scope>
    <source>
        <strain evidence="7">CCMP1723</strain>
    </source>
</reference>
<evidence type="ECO:0000313" key="7">
    <source>
        <dbReference type="EMBL" id="CAD8521063.1"/>
    </source>
</evidence>
<dbReference type="GO" id="GO:0009897">
    <property type="term" value="C:external side of plasma membrane"/>
    <property type="evidence" value="ECO:0007669"/>
    <property type="project" value="TreeGrafter"/>
</dbReference>
<feature type="signal peptide" evidence="5">
    <location>
        <begin position="1"/>
        <end position="18"/>
    </location>
</feature>
<gene>
    <name evidence="7" type="ORF">MCOM1403_LOCUS8489</name>
</gene>
<comment type="similarity">
    <text evidence="1">Belongs to the folate receptor family.</text>
</comment>
<feature type="chain" id="PRO_5031452669" description="Folate receptor-like domain-containing protein" evidence="5">
    <location>
        <begin position="19"/>
        <end position="408"/>
    </location>
</feature>
<evidence type="ECO:0000256" key="4">
    <source>
        <dbReference type="SAM" id="Phobius"/>
    </source>
</evidence>
<feature type="domain" description="Folate receptor-like" evidence="6">
    <location>
        <begin position="28"/>
        <end position="211"/>
    </location>
</feature>
<dbReference type="PANTHER" id="PTHR10517:SF14">
    <property type="entry name" value="FOLATE RECEPTOR 1-RELATED"/>
    <property type="match status" value="1"/>
</dbReference>
<evidence type="ECO:0000256" key="3">
    <source>
        <dbReference type="ARBA" id="ARBA00023157"/>
    </source>
</evidence>
<keyword evidence="4" id="KW-0812">Transmembrane</keyword>
<dbReference type="AlphaFoldDB" id="A0A7S0IGD8"/>
<proteinExistence type="inferred from homology"/>
<dbReference type="Pfam" id="PF03024">
    <property type="entry name" value="Folate_rec"/>
    <property type="match status" value="1"/>
</dbReference>
<dbReference type="InterPro" id="IPR004269">
    <property type="entry name" value="Folate_rcpt"/>
</dbReference>
<accession>A0A7S0IGD8</accession>
<dbReference type="InterPro" id="IPR018143">
    <property type="entry name" value="Folate_rcpt-like"/>
</dbReference>
<evidence type="ECO:0000256" key="5">
    <source>
        <dbReference type="SAM" id="SignalP"/>
    </source>
</evidence>
<keyword evidence="4" id="KW-0472">Membrane</keyword>
<dbReference type="EMBL" id="HBEQ01010550">
    <property type="protein sequence ID" value="CAD8521063.1"/>
    <property type="molecule type" value="Transcribed_RNA"/>
</dbReference>
<keyword evidence="4" id="KW-1133">Transmembrane helix</keyword>
<evidence type="ECO:0000259" key="6">
    <source>
        <dbReference type="Pfam" id="PF03024"/>
    </source>
</evidence>
<evidence type="ECO:0000256" key="1">
    <source>
        <dbReference type="ARBA" id="ARBA00007932"/>
    </source>
</evidence>
<dbReference type="PANTHER" id="PTHR10517">
    <property type="entry name" value="FOLATE RECEPTOR"/>
    <property type="match status" value="1"/>
</dbReference>